<comment type="caution">
    <text evidence="1">The sequence shown here is derived from an EMBL/GenBank/DDBJ whole genome shotgun (WGS) entry which is preliminary data.</text>
</comment>
<evidence type="ECO:0000313" key="2">
    <source>
        <dbReference type="Proteomes" id="UP001143981"/>
    </source>
</evidence>
<dbReference type="EMBL" id="JANBOI010000685">
    <property type="protein sequence ID" value="KAJ1729041.1"/>
    <property type="molecule type" value="Genomic_DNA"/>
</dbReference>
<dbReference type="OrthoDB" id="5592585at2759"/>
<dbReference type="AlphaFoldDB" id="A0A9W7YAV1"/>
<accession>A0A9W7YAV1</accession>
<evidence type="ECO:0000313" key="1">
    <source>
        <dbReference type="EMBL" id="KAJ1729041.1"/>
    </source>
</evidence>
<organism evidence="1 2">
    <name type="scientific">Coemansia biformis</name>
    <dbReference type="NCBI Taxonomy" id="1286918"/>
    <lineage>
        <taxon>Eukaryota</taxon>
        <taxon>Fungi</taxon>
        <taxon>Fungi incertae sedis</taxon>
        <taxon>Zoopagomycota</taxon>
        <taxon>Kickxellomycotina</taxon>
        <taxon>Kickxellomycetes</taxon>
        <taxon>Kickxellales</taxon>
        <taxon>Kickxellaceae</taxon>
        <taxon>Coemansia</taxon>
    </lineage>
</organism>
<protein>
    <submittedName>
        <fullName evidence="1">Uncharacterized protein</fullName>
    </submittedName>
</protein>
<feature type="non-terminal residue" evidence="1">
    <location>
        <position position="1"/>
    </location>
</feature>
<sequence>METIPAEADPKLQERRDRLYDEISDQFKDVSFERLLDIIGELETFEDYCGDHPELFAGLAREAPCFTGGKMMKAVNNIHKIRTANYDCLNKSNEAAATSYFFQLHRKMEDMVDELEPAPASALGEAPTAVPRSPYGLEDHQSTPIPESELKADGVFFYERSAPDMAAVHMVMETKLAPAGSTINKDDLGQIADYVHAIWGAQPTRTFVPVLFAHGAELDLLVFTRDKWYRASLGPLSYRRQDPRERDAKAIRETMVRLWFILTLPPDRFGHFCDATKQPNGLLFTREEDSVMATVEVSSSPRYKGKKAVLKLAWVPVDRLPEGAVYEFLKSKNVGGIPEVFDSGILRKNFLGHRLEYLVLEHCGDPLDVYFHKL</sequence>
<dbReference type="Proteomes" id="UP001143981">
    <property type="component" value="Unassembled WGS sequence"/>
</dbReference>
<name>A0A9W7YAV1_9FUNG</name>
<proteinExistence type="predicted"/>
<gene>
    <name evidence="1" type="ORF">LPJ61_003713</name>
</gene>
<keyword evidence="2" id="KW-1185">Reference proteome</keyword>
<reference evidence="1" key="1">
    <citation type="submission" date="2022-07" db="EMBL/GenBank/DDBJ databases">
        <title>Phylogenomic reconstructions and comparative analyses of Kickxellomycotina fungi.</title>
        <authorList>
            <person name="Reynolds N.K."/>
            <person name="Stajich J.E."/>
            <person name="Barry K."/>
            <person name="Grigoriev I.V."/>
            <person name="Crous P."/>
            <person name="Smith M.E."/>
        </authorList>
    </citation>
    <scope>NUCLEOTIDE SEQUENCE</scope>
    <source>
        <strain evidence="1">BCRC 34381</strain>
    </source>
</reference>